<dbReference type="InterPro" id="IPR050174">
    <property type="entry name" value="Protocadherin/Cadherin-CA"/>
</dbReference>
<dbReference type="GeneTree" id="ENSGT00940000155219"/>
<evidence type="ECO:0000256" key="4">
    <source>
        <dbReference type="ARBA" id="ARBA00022837"/>
    </source>
</evidence>
<evidence type="ECO:0000256" key="8">
    <source>
        <dbReference type="ARBA" id="ARBA00023180"/>
    </source>
</evidence>
<dbReference type="AlphaFoldDB" id="S4R5U6"/>
<keyword evidence="8" id="KW-0325">Glycoprotein</keyword>
<evidence type="ECO:0000256" key="1">
    <source>
        <dbReference type="ARBA" id="ARBA00004167"/>
    </source>
</evidence>
<sequence length="464" mass="48210">APHLRTNNYSISFFYGFTFLAKMCFSLSVFFNYCLRYSVPEESAPGTLVGRAAFDLGLPGPADLRSRNFRALPSGNGTAYVTASEQSGELRLSGKRLDREEICRHGGDTDACVLSLELMLDSPPLLARVFVSVLDVNDHAPSFAESLVSLEVPESAAVGTRLPLPPASDPDSGSNGLQRYELVPDGDGGGGVDGERDDAFVLRLEAGGGATAGTGGSAGPGGAAAVGGGGGGGPGGINGVGGGGGEGGGIPQSPELVLARALDRETRARHSFVLRAWDGGSPPRWGAARVTVTITDVNDHVPRFERSEYLARVREGGPAGQPLVVLRARDPDEGANGEVRYSLGDHVSDDIRHLFAVDPTSGHVTLRAPLDYETATSYEFSVQARDLGVHSVPAHARVLVRVLDVNDNAPSIEIMPLARSTGPGEPVSVSEGAPPGTLLALIRATDRDSGPNGQVTCTLADTAP</sequence>
<evidence type="ECO:0000256" key="6">
    <source>
        <dbReference type="ARBA" id="ARBA00022989"/>
    </source>
</evidence>
<keyword evidence="4 9" id="KW-0106">Calcium</keyword>
<keyword evidence="2 11" id="KW-0812">Transmembrane</keyword>
<keyword evidence="3" id="KW-0677">Repeat</keyword>
<dbReference type="Pfam" id="PF00028">
    <property type="entry name" value="Cadherin"/>
    <property type="match status" value="1"/>
</dbReference>
<evidence type="ECO:0000259" key="12">
    <source>
        <dbReference type="PROSITE" id="PS50268"/>
    </source>
</evidence>
<dbReference type="PROSITE" id="PS50268">
    <property type="entry name" value="CADHERIN_2"/>
    <property type="match status" value="3"/>
</dbReference>
<evidence type="ECO:0000256" key="3">
    <source>
        <dbReference type="ARBA" id="ARBA00022737"/>
    </source>
</evidence>
<dbReference type="HOGENOM" id="CLU_006480_3_2_1"/>
<dbReference type="GO" id="GO:0007156">
    <property type="term" value="P:homophilic cell adhesion via plasma membrane adhesion molecules"/>
    <property type="evidence" value="ECO:0007669"/>
    <property type="project" value="InterPro"/>
</dbReference>
<dbReference type="PANTHER" id="PTHR24028:SF146">
    <property type="entry name" value="CADHERIN 96CB, ISOFORM D-RELATED"/>
    <property type="match status" value="1"/>
</dbReference>
<feature type="domain" description="Cadherin" evidence="12">
    <location>
        <begin position="305"/>
        <end position="412"/>
    </location>
</feature>
<dbReference type="OMA" id="YFHIKVR"/>
<evidence type="ECO:0000256" key="11">
    <source>
        <dbReference type="SAM" id="Phobius"/>
    </source>
</evidence>
<dbReference type="SMART" id="SM00112">
    <property type="entry name" value="CA"/>
    <property type="match status" value="3"/>
</dbReference>
<dbReference type="SUPFAM" id="SSF49313">
    <property type="entry name" value="Cadherin-like"/>
    <property type="match status" value="4"/>
</dbReference>
<dbReference type="GO" id="GO:0005509">
    <property type="term" value="F:calcium ion binding"/>
    <property type="evidence" value="ECO:0007669"/>
    <property type="project" value="UniProtKB-UniRule"/>
</dbReference>
<protein>
    <recommendedName>
        <fullName evidence="12">Cadherin domain-containing protein</fullName>
    </recommendedName>
</protein>
<dbReference type="PANTHER" id="PTHR24028">
    <property type="entry name" value="CADHERIN-87A"/>
    <property type="match status" value="1"/>
</dbReference>
<name>S4R5U6_PETMA</name>
<dbReference type="Pfam" id="PF08266">
    <property type="entry name" value="Cadherin_2"/>
    <property type="match status" value="1"/>
</dbReference>
<feature type="domain" description="Cadherin" evidence="12">
    <location>
        <begin position="144"/>
        <end position="304"/>
    </location>
</feature>
<dbReference type="InterPro" id="IPR020894">
    <property type="entry name" value="Cadherin_CS"/>
</dbReference>
<feature type="domain" description="Cadherin" evidence="12">
    <location>
        <begin position="38"/>
        <end position="143"/>
    </location>
</feature>
<feature type="transmembrane region" description="Helical" evidence="11">
    <location>
        <begin position="12"/>
        <end position="33"/>
    </location>
</feature>
<evidence type="ECO:0000256" key="5">
    <source>
        <dbReference type="ARBA" id="ARBA00022889"/>
    </source>
</evidence>
<dbReference type="CDD" id="cd11304">
    <property type="entry name" value="Cadherin_repeat"/>
    <property type="match status" value="4"/>
</dbReference>
<evidence type="ECO:0000313" key="13">
    <source>
        <dbReference type="Ensembl" id="ENSPMAP00000000576.1"/>
    </source>
</evidence>
<dbReference type="Ensembl" id="ENSPMAT00000000577.1">
    <property type="protein sequence ID" value="ENSPMAP00000000576.1"/>
    <property type="gene ID" value="ENSPMAG00000000516.1"/>
</dbReference>
<keyword evidence="6 11" id="KW-1133">Transmembrane helix</keyword>
<dbReference type="InterPro" id="IPR015919">
    <property type="entry name" value="Cadherin-like_sf"/>
</dbReference>
<dbReference type="FunFam" id="2.60.40.60:FF:000002">
    <property type="entry name" value="Protocadherin alpha 2"/>
    <property type="match status" value="1"/>
</dbReference>
<dbReference type="STRING" id="7757.ENSPMAP00000000576"/>
<dbReference type="PROSITE" id="PS00232">
    <property type="entry name" value="CADHERIN_1"/>
    <property type="match status" value="3"/>
</dbReference>
<dbReference type="InterPro" id="IPR013164">
    <property type="entry name" value="Cadherin_N"/>
</dbReference>
<reference evidence="13" key="2">
    <citation type="submission" date="2025-09" db="UniProtKB">
        <authorList>
            <consortium name="Ensembl"/>
        </authorList>
    </citation>
    <scope>IDENTIFICATION</scope>
</reference>
<dbReference type="GO" id="GO:0005886">
    <property type="term" value="C:plasma membrane"/>
    <property type="evidence" value="ECO:0007669"/>
    <property type="project" value="InterPro"/>
</dbReference>
<evidence type="ECO:0000256" key="2">
    <source>
        <dbReference type="ARBA" id="ARBA00022692"/>
    </source>
</evidence>
<keyword evidence="5" id="KW-0130">Cell adhesion</keyword>
<accession>S4R5U6</accession>
<feature type="region of interest" description="Disordered" evidence="10">
    <location>
        <begin position="160"/>
        <end position="193"/>
    </location>
</feature>
<comment type="subcellular location">
    <subcellularLocation>
        <location evidence="1">Membrane</location>
        <topology evidence="1">Single-pass membrane protein</topology>
    </subcellularLocation>
</comment>
<dbReference type="Gene3D" id="2.60.40.60">
    <property type="entry name" value="Cadherins"/>
    <property type="match status" value="5"/>
</dbReference>
<evidence type="ECO:0000256" key="7">
    <source>
        <dbReference type="ARBA" id="ARBA00023136"/>
    </source>
</evidence>
<proteinExistence type="predicted"/>
<reference evidence="13" key="1">
    <citation type="submission" date="2025-08" db="UniProtKB">
        <authorList>
            <consortium name="Ensembl"/>
        </authorList>
    </citation>
    <scope>IDENTIFICATION</scope>
</reference>
<dbReference type="InterPro" id="IPR002126">
    <property type="entry name" value="Cadherin-like_dom"/>
</dbReference>
<evidence type="ECO:0000256" key="10">
    <source>
        <dbReference type="SAM" id="MobiDB-lite"/>
    </source>
</evidence>
<organism evidence="13">
    <name type="scientific">Petromyzon marinus</name>
    <name type="common">Sea lamprey</name>
    <dbReference type="NCBI Taxonomy" id="7757"/>
    <lineage>
        <taxon>Eukaryota</taxon>
        <taxon>Metazoa</taxon>
        <taxon>Chordata</taxon>
        <taxon>Craniata</taxon>
        <taxon>Vertebrata</taxon>
        <taxon>Cyclostomata</taxon>
        <taxon>Hyperoartia</taxon>
        <taxon>Petromyzontiformes</taxon>
        <taxon>Petromyzontidae</taxon>
        <taxon>Petromyzon</taxon>
    </lineage>
</organism>
<keyword evidence="7 11" id="KW-0472">Membrane</keyword>
<dbReference type="PRINTS" id="PR00205">
    <property type="entry name" value="CADHERIN"/>
</dbReference>
<evidence type="ECO:0000256" key="9">
    <source>
        <dbReference type="PROSITE-ProRule" id="PRU00043"/>
    </source>
</evidence>